<feature type="transmembrane region" description="Helical" evidence="1">
    <location>
        <begin position="135"/>
        <end position="157"/>
    </location>
</feature>
<name>A0A952FMG4_9PROT</name>
<feature type="transmembrane region" description="Helical" evidence="1">
    <location>
        <begin position="404"/>
        <end position="422"/>
    </location>
</feature>
<evidence type="ECO:0008006" key="4">
    <source>
        <dbReference type="Google" id="ProtNLM"/>
    </source>
</evidence>
<keyword evidence="1" id="KW-0812">Transmembrane</keyword>
<feature type="non-terminal residue" evidence="2">
    <location>
        <position position="1"/>
    </location>
</feature>
<feature type="transmembrane region" description="Helical" evidence="1">
    <location>
        <begin position="15"/>
        <end position="35"/>
    </location>
</feature>
<gene>
    <name evidence="2" type="ORF">JF625_07325</name>
</gene>
<dbReference type="EMBL" id="JAEKLZ010000156">
    <property type="protein sequence ID" value="MBW8724951.1"/>
    <property type="molecule type" value="Genomic_DNA"/>
</dbReference>
<evidence type="ECO:0000313" key="3">
    <source>
        <dbReference type="Proteomes" id="UP000700706"/>
    </source>
</evidence>
<feature type="transmembrane region" description="Helical" evidence="1">
    <location>
        <begin position="47"/>
        <end position="64"/>
    </location>
</feature>
<keyword evidence="1" id="KW-0472">Membrane</keyword>
<feature type="transmembrane region" description="Helical" evidence="1">
    <location>
        <begin position="255"/>
        <end position="277"/>
    </location>
</feature>
<feature type="transmembrane region" description="Helical" evidence="1">
    <location>
        <begin position="320"/>
        <end position="338"/>
    </location>
</feature>
<dbReference type="Proteomes" id="UP000700706">
    <property type="component" value="Unassembled WGS sequence"/>
</dbReference>
<dbReference type="AlphaFoldDB" id="A0A952FMG4"/>
<feature type="transmembrane region" description="Helical" evidence="1">
    <location>
        <begin position="374"/>
        <end position="392"/>
    </location>
</feature>
<feature type="transmembrane region" description="Helical" evidence="1">
    <location>
        <begin position="345"/>
        <end position="362"/>
    </location>
</feature>
<feature type="transmembrane region" description="Helical" evidence="1">
    <location>
        <begin position="169"/>
        <end position="191"/>
    </location>
</feature>
<proteinExistence type="predicted"/>
<protein>
    <recommendedName>
        <fullName evidence="4">Glycosyltransferase RgtA/B/C/D-like domain-containing protein</fullName>
    </recommendedName>
</protein>
<reference evidence="2" key="1">
    <citation type="submission" date="2020-06" db="EMBL/GenBank/DDBJ databases">
        <title>Stable isotope informed genome-resolved metagenomics uncovers potential trophic interactions in rhizosphere soil.</title>
        <authorList>
            <person name="Starr E.P."/>
            <person name="Shi S."/>
            <person name="Blazewicz S.J."/>
            <person name="Koch B.J."/>
            <person name="Probst A.J."/>
            <person name="Hungate B.A."/>
            <person name="Pett-Ridge J."/>
            <person name="Firestone M.K."/>
            <person name="Banfield J.F."/>
        </authorList>
    </citation>
    <scope>NUCLEOTIDE SEQUENCE</scope>
    <source>
        <strain evidence="2">YM_69_17</strain>
    </source>
</reference>
<sequence>YWIFQLHLRTQDIPAAALLMLLVLAAWLAPAREALARLVEALGRRPWQVAAAAFVLLCLGALSVELNHPVAQDEYAALFQSRAFAAGHLTGRFPPELIPRLIPQEYRNHFLYASGETGAVASAYWPGFALLLTPFAFLGIPWACNAMLAALALVLMADLAVRLSGDVRAAGWALLLALASPQFTASAITYYSMTAHLVANLVFASLLLQAGDRRVFLAGVVGSFALVLHNPLPHALFALPWIVWLARQPAPWRRLAILAAGYAPVALLIGFGLHGLFPPDANPLHRALNFLWIWHIKMRTVLADSDTGVLGMRVAELVRLWNWAVPGLLVLAGAGWWLGRRDQRVLLLGLSFACTVAGYFMVGFTQGHGWGARYVHSAWGALPVLGALALVRARGLGCEALERYVAALAALSLIFATALRAVQVHGYVEGRLANRPPFAPGVRQVVLVRHDSRRYTADLVQNDPLLRDKVWFMVGVQADKNAAFMHSRFPDARRVMSDQRGEVWRLE</sequence>
<keyword evidence="1" id="KW-1133">Transmembrane helix</keyword>
<evidence type="ECO:0000256" key="1">
    <source>
        <dbReference type="SAM" id="Phobius"/>
    </source>
</evidence>
<comment type="caution">
    <text evidence="2">The sequence shown here is derived from an EMBL/GenBank/DDBJ whole genome shotgun (WGS) entry which is preliminary data.</text>
</comment>
<organism evidence="2 3">
    <name type="scientific">Inquilinus limosus</name>
    <dbReference type="NCBI Taxonomy" id="171674"/>
    <lineage>
        <taxon>Bacteria</taxon>
        <taxon>Pseudomonadati</taxon>
        <taxon>Pseudomonadota</taxon>
        <taxon>Alphaproteobacteria</taxon>
        <taxon>Rhodospirillales</taxon>
        <taxon>Rhodospirillaceae</taxon>
        <taxon>Inquilinus</taxon>
    </lineage>
</organism>
<accession>A0A952FMG4</accession>
<feature type="transmembrane region" description="Helical" evidence="1">
    <location>
        <begin position="215"/>
        <end position="243"/>
    </location>
</feature>
<evidence type="ECO:0000313" key="2">
    <source>
        <dbReference type="EMBL" id="MBW8724951.1"/>
    </source>
</evidence>